<feature type="transmembrane region" description="Helical" evidence="1">
    <location>
        <begin position="244"/>
        <end position="262"/>
    </location>
</feature>
<dbReference type="InterPro" id="IPR000620">
    <property type="entry name" value="EamA_dom"/>
</dbReference>
<accession>A0AA42WDV9</accession>
<dbReference type="Pfam" id="PF00892">
    <property type="entry name" value="EamA"/>
    <property type="match status" value="2"/>
</dbReference>
<feature type="domain" description="EamA" evidence="2">
    <location>
        <begin position="155"/>
        <end position="285"/>
    </location>
</feature>
<evidence type="ECO:0000313" key="4">
    <source>
        <dbReference type="Proteomes" id="UP001161276"/>
    </source>
</evidence>
<dbReference type="GO" id="GO:0016020">
    <property type="term" value="C:membrane"/>
    <property type="evidence" value="ECO:0007669"/>
    <property type="project" value="InterPro"/>
</dbReference>
<feature type="transmembrane region" description="Helical" evidence="1">
    <location>
        <begin position="126"/>
        <end position="142"/>
    </location>
</feature>
<comment type="caution">
    <text evidence="3">The sequence shown here is derived from an EMBL/GenBank/DDBJ whole genome shotgun (WGS) entry which is preliminary data.</text>
</comment>
<evidence type="ECO:0000259" key="2">
    <source>
        <dbReference type="Pfam" id="PF00892"/>
    </source>
</evidence>
<dbReference type="RefSeq" id="WP_280027363.1">
    <property type="nucleotide sequence ID" value="NZ_CBDEUO010000030.1"/>
</dbReference>
<feature type="transmembrane region" description="Helical" evidence="1">
    <location>
        <begin position="213"/>
        <end position="232"/>
    </location>
</feature>
<evidence type="ECO:0000313" key="3">
    <source>
        <dbReference type="EMBL" id="MDH2051819.1"/>
    </source>
</evidence>
<feature type="domain" description="EamA" evidence="2">
    <location>
        <begin position="9"/>
        <end position="140"/>
    </location>
</feature>
<reference evidence="3" key="1">
    <citation type="submission" date="2022-09" db="EMBL/GenBank/DDBJ databases">
        <title>Intensive care unit water sources are persistently colonized with multi-drug resistant bacteria and are the site of extensive horizontal gene transfer of antibiotic resistance genes.</title>
        <authorList>
            <person name="Diorio-Toth L."/>
        </authorList>
    </citation>
    <scope>NUCLEOTIDE SEQUENCE</scope>
    <source>
        <strain evidence="3">GD03676</strain>
    </source>
</reference>
<sequence length="303" mass="32070">MNPASERLGLAQMAAAMTLSGTLGVFVIESGQSAWNVVFFRCVFGALSLFLYCWARGLLRPGLFTARTLALALAAGAALVLNWVLLFSAYRLASISLATAVYNVQPFFLIGLGVLFLGERPTRGKLAWSVVAFAGLLLVLRLSETGGAGGSEYLSGLMLGLGAAALYGITAIIVKRLKGIPPQVLALVQVTLGAIMLLPMADFNALPAAPLQWGYLVALGLIHTCLMYILMYSAIQKLPTTSTAALSFIYPAVAIMLDFLVYGHRMDATQVVGVAMIFLAAAGVSLNWTWRLPGRPRPGAGTA</sequence>
<feature type="transmembrane region" description="Helical" evidence="1">
    <location>
        <begin position="268"/>
        <end position="288"/>
    </location>
</feature>
<evidence type="ECO:0000256" key="1">
    <source>
        <dbReference type="SAM" id="Phobius"/>
    </source>
</evidence>
<protein>
    <submittedName>
        <fullName evidence="3">DMT family transporter</fullName>
    </submittedName>
</protein>
<feature type="transmembrane region" description="Helical" evidence="1">
    <location>
        <begin position="66"/>
        <end position="86"/>
    </location>
</feature>
<keyword evidence="1" id="KW-1133">Transmembrane helix</keyword>
<name>A0AA42WDV9_9BURK</name>
<feature type="transmembrane region" description="Helical" evidence="1">
    <location>
        <begin position="92"/>
        <end position="117"/>
    </location>
</feature>
<dbReference type="EMBL" id="JAOCKG010000006">
    <property type="protein sequence ID" value="MDH2051819.1"/>
    <property type="molecule type" value="Genomic_DNA"/>
</dbReference>
<dbReference type="SUPFAM" id="SSF103481">
    <property type="entry name" value="Multidrug resistance efflux transporter EmrE"/>
    <property type="match status" value="2"/>
</dbReference>
<keyword evidence="1" id="KW-0472">Membrane</keyword>
<gene>
    <name evidence="3" type="ORF">N5K24_15550</name>
</gene>
<keyword evidence="1" id="KW-0812">Transmembrane</keyword>
<dbReference type="InterPro" id="IPR037185">
    <property type="entry name" value="EmrE-like"/>
</dbReference>
<feature type="transmembrane region" description="Helical" evidence="1">
    <location>
        <begin position="154"/>
        <end position="172"/>
    </location>
</feature>
<dbReference type="AlphaFoldDB" id="A0AA42WDV9"/>
<dbReference type="PANTHER" id="PTHR22911:SF102">
    <property type="entry name" value="MEMBRANE PROTEIN"/>
    <property type="match status" value="1"/>
</dbReference>
<dbReference type="Proteomes" id="UP001161276">
    <property type="component" value="Unassembled WGS sequence"/>
</dbReference>
<organism evidence="3 4">
    <name type="scientific">Achromobacter marplatensis</name>
    <dbReference type="NCBI Taxonomy" id="470868"/>
    <lineage>
        <taxon>Bacteria</taxon>
        <taxon>Pseudomonadati</taxon>
        <taxon>Pseudomonadota</taxon>
        <taxon>Betaproteobacteria</taxon>
        <taxon>Burkholderiales</taxon>
        <taxon>Alcaligenaceae</taxon>
        <taxon>Achromobacter</taxon>
    </lineage>
</organism>
<proteinExistence type="predicted"/>
<feature type="transmembrane region" description="Helical" evidence="1">
    <location>
        <begin position="34"/>
        <end position="54"/>
    </location>
</feature>
<feature type="transmembrane region" description="Helical" evidence="1">
    <location>
        <begin position="184"/>
        <end position="201"/>
    </location>
</feature>
<dbReference type="PANTHER" id="PTHR22911">
    <property type="entry name" value="ACYL-MALONYL CONDENSING ENZYME-RELATED"/>
    <property type="match status" value="1"/>
</dbReference>